<reference evidence="2 3" key="1">
    <citation type="submission" date="2021-03" db="EMBL/GenBank/DDBJ databases">
        <title>Fibrella sp. HMF5405 genome sequencing and assembly.</title>
        <authorList>
            <person name="Kang H."/>
            <person name="Kim H."/>
            <person name="Bae S."/>
            <person name="Joh K."/>
        </authorList>
    </citation>
    <scope>NUCLEOTIDE SEQUENCE [LARGE SCALE GENOMIC DNA]</scope>
    <source>
        <strain evidence="2 3">HMF5405</strain>
    </source>
</reference>
<dbReference type="PROSITE" id="PS51257">
    <property type="entry name" value="PROKAR_LIPOPROTEIN"/>
    <property type="match status" value="1"/>
</dbReference>
<evidence type="ECO:0000256" key="1">
    <source>
        <dbReference type="SAM" id="SignalP"/>
    </source>
</evidence>
<dbReference type="Gene3D" id="2.180.10.10">
    <property type="entry name" value="RHS repeat-associated core"/>
    <property type="match status" value="1"/>
</dbReference>
<gene>
    <name evidence="2" type="ORF">J2I46_31625</name>
</gene>
<evidence type="ECO:0000313" key="2">
    <source>
        <dbReference type="EMBL" id="MBO0953165.1"/>
    </source>
</evidence>
<evidence type="ECO:0000313" key="3">
    <source>
        <dbReference type="Proteomes" id="UP000664628"/>
    </source>
</evidence>
<dbReference type="Proteomes" id="UP000664628">
    <property type="component" value="Unassembled WGS sequence"/>
</dbReference>
<dbReference type="RefSeq" id="WP_207333116.1">
    <property type="nucleotide sequence ID" value="NZ_JAFMYW010000022.1"/>
</dbReference>
<keyword evidence="3" id="KW-1185">Reference proteome</keyword>
<accession>A0ABS3JT22</accession>
<feature type="chain" id="PRO_5045638405" description="YD repeat-containing protein" evidence="1">
    <location>
        <begin position="24"/>
        <end position="309"/>
    </location>
</feature>
<evidence type="ECO:0008006" key="4">
    <source>
        <dbReference type="Google" id="ProtNLM"/>
    </source>
</evidence>
<comment type="caution">
    <text evidence="2">The sequence shown here is derived from an EMBL/GenBank/DDBJ whole genome shotgun (WGS) entry which is preliminary data.</text>
</comment>
<organism evidence="2 3">
    <name type="scientific">Fibrella forsythiae</name>
    <dbReference type="NCBI Taxonomy" id="2817061"/>
    <lineage>
        <taxon>Bacteria</taxon>
        <taxon>Pseudomonadati</taxon>
        <taxon>Bacteroidota</taxon>
        <taxon>Cytophagia</taxon>
        <taxon>Cytophagales</taxon>
        <taxon>Spirosomataceae</taxon>
        <taxon>Fibrella</taxon>
    </lineage>
</organism>
<sequence>MAHRFLLATGLWLLILACQPQQPAPIQPARTALDSSLVQAKPIDSLVVLSLTNRPPGGQTALTLRLPRFGVLARQSLTPTGQLDKTVRNLTKPDTGVQYLYTSQGQPAGSTSFPQNNTLGGTTLSYQYEEGHLKRLFTKVFEFENARDFIYFMDEFHYTDGRVSSMDSYLLSLHKGQASYSSTHDFTYDAAGHLVSARDRRAGSYYPTYGWQNGNLIKRQDYSGSDVASPFSYSFVHDTNPNPLKAFALPHQPISSNNVRAETLVDSRYPSSSVTYELTYNQQGQLASSTRISPNESLKRYPTVYYLYK</sequence>
<name>A0ABS3JT22_9BACT</name>
<proteinExistence type="predicted"/>
<feature type="signal peptide" evidence="1">
    <location>
        <begin position="1"/>
        <end position="23"/>
    </location>
</feature>
<protein>
    <recommendedName>
        <fullName evidence="4">YD repeat-containing protein</fullName>
    </recommendedName>
</protein>
<keyword evidence="1" id="KW-0732">Signal</keyword>
<dbReference type="EMBL" id="JAFMYW010000022">
    <property type="protein sequence ID" value="MBO0953165.1"/>
    <property type="molecule type" value="Genomic_DNA"/>
</dbReference>